<protein>
    <submittedName>
        <fullName evidence="2">Uncharacterized protein</fullName>
    </submittedName>
</protein>
<evidence type="ECO:0000313" key="3">
    <source>
        <dbReference type="Proteomes" id="UP000326759"/>
    </source>
</evidence>
<organism evidence="2 3">
    <name type="scientific">Armadillidium nasatum</name>
    <dbReference type="NCBI Taxonomy" id="96803"/>
    <lineage>
        <taxon>Eukaryota</taxon>
        <taxon>Metazoa</taxon>
        <taxon>Ecdysozoa</taxon>
        <taxon>Arthropoda</taxon>
        <taxon>Crustacea</taxon>
        <taxon>Multicrustacea</taxon>
        <taxon>Malacostraca</taxon>
        <taxon>Eumalacostraca</taxon>
        <taxon>Peracarida</taxon>
        <taxon>Isopoda</taxon>
        <taxon>Oniscidea</taxon>
        <taxon>Crinocheta</taxon>
        <taxon>Armadillidiidae</taxon>
        <taxon>Armadillidium</taxon>
    </lineage>
</organism>
<name>A0A5N5T4Q9_9CRUS</name>
<feature type="compositionally biased region" description="Acidic residues" evidence="1">
    <location>
        <begin position="28"/>
        <end position="43"/>
    </location>
</feature>
<proteinExistence type="predicted"/>
<sequence>MEKQTSTSTEDSVLKTDTRTITGSDLSPSEDDIDLSNDEDWDETTNGSRGIHNRLQRNTYRFSGDFSNPVFPPKTPNNNGTGYIPYVDYSTDYNPPTPTPNPLNYNRNSLYSPIPLNNVDPRYSAAYGNPYLRVPQNSRSIHNIYGSDNRLPTQSQTNIINLASHPVAKGTAFQNNNLNVSNPNNKNVLYENRNNLANNKINSQYVVIPHLEGKEIQGTHI</sequence>
<dbReference type="AlphaFoldDB" id="A0A5N5T4Q9"/>
<dbReference type="Proteomes" id="UP000326759">
    <property type="component" value="Unassembled WGS sequence"/>
</dbReference>
<reference evidence="2 3" key="1">
    <citation type="journal article" date="2019" name="PLoS Biol.">
        <title>Sex chromosomes control vertical transmission of feminizing Wolbachia symbionts in an isopod.</title>
        <authorList>
            <person name="Becking T."/>
            <person name="Chebbi M.A."/>
            <person name="Giraud I."/>
            <person name="Moumen B."/>
            <person name="Laverre T."/>
            <person name="Caubet Y."/>
            <person name="Peccoud J."/>
            <person name="Gilbert C."/>
            <person name="Cordaux R."/>
        </authorList>
    </citation>
    <scope>NUCLEOTIDE SEQUENCE [LARGE SCALE GENOMIC DNA]</scope>
    <source>
        <strain evidence="2">ANa2</strain>
        <tissue evidence="2">Whole body excluding digestive tract and cuticle</tissue>
    </source>
</reference>
<evidence type="ECO:0000313" key="2">
    <source>
        <dbReference type="EMBL" id="KAB7501177.1"/>
    </source>
</evidence>
<comment type="caution">
    <text evidence="2">The sequence shown here is derived from an EMBL/GenBank/DDBJ whole genome shotgun (WGS) entry which is preliminary data.</text>
</comment>
<feature type="region of interest" description="Disordered" evidence="1">
    <location>
        <begin position="1"/>
        <end position="55"/>
    </location>
</feature>
<dbReference type="OrthoDB" id="6413693at2759"/>
<evidence type="ECO:0000256" key="1">
    <source>
        <dbReference type="SAM" id="MobiDB-lite"/>
    </source>
</evidence>
<feature type="compositionally biased region" description="Polar residues" evidence="1">
    <location>
        <begin position="1"/>
        <end position="11"/>
    </location>
</feature>
<dbReference type="EMBL" id="SEYY01011403">
    <property type="protein sequence ID" value="KAB7501177.1"/>
    <property type="molecule type" value="Genomic_DNA"/>
</dbReference>
<gene>
    <name evidence="2" type="ORF">Anas_10548</name>
</gene>
<accession>A0A5N5T4Q9</accession>
<keyword evidence="3" id="KW-1185">Reference proteome</keyword>